<name>A0A2H0X8I3_UNCKA</name>
<reference evidence="3" key="1">
    <citation type="submission" date="2017-09" db="EMBL/GenBank/DDBJ databases">
        <title>Depth-based differentiation of microbial function through sediment-hosted aquifers and enrichment of novel symbionts in the deep terrestrial subsurface.</title>
        <authorList>
            <person name="Probst A.J."/>
            <person name="Ladd B."/>
            <person name="Jarett J.K."/>
            <person name="Geller-Mcgrath D.E."/>
            <person name="Sieber C.M.K."/>
            <person name="Emerson J.B."/>
            <person name="Anantharaman K."/>
            <person name="Thomas B.C."/>
            <person name="Malmstrom R."/>
            <person name="Stieglmeier M."/>
            <person name="Klingl A."/>
            <person name="Woyke T."/>
            <person name="Ryan C.M."/>
            <person name="Banfield J.F."/>
        </authorList>
    </citation>
    <scope>NUCLEOTIDE SEQUENCE [LARGE SCALE GENOMIC DNA]</scope>
</reference>
<sequence length="148" mass="16236">MLAYLFGLIAVGLYNYKAFKTLAGAKSYRELALVMTAVSIAFFNVGMWLACVPELSTNTNLATTFLLASAGFQCSMTLMEGRDHFDDRRPDEVWVFAGILLLMCAACVPSVIKNPLISVITILVSTLVMAKEELVSSGRYLRALILKN</sequence>
<dbReference type="EMBL" id="PEYV01000065">
    <property type="protein sequence ID" value="PIS21214.1"/>
    <property type="molecule type" value="Genomic_DNA"/>
</dbReference>
<evidence type="ECO:0000256" key="1">
    <source>
        <dbReference type="SAM" id="Phobius"/>
    </source>
</evidence>
<evidence type="ECO:0000313" key="3">
    <source>
        <dbReference type="Proteomes" id="UP000231098"/>
    </source>
</evidence>
<feature type="transmembrane region" description="Helical" evidence="1">
    <location>
        <begin position="93"/>
        <end position="112"/>
    </location>
</feature>
<organism evidence="2 3">
    <name type="scientific">candidate division WWE3 bacterium CG08_land_8_20_14_0_20_41_15</name>
    <dbReference type="NCBI Taxonomy" id="1975086"/>
    <lineage>
        <taxon>Bacteria</taxon>
        <taxon>Katanobacteria</taxon>
    </lineage>
</organism>
<keyword evidence="1" id="KW-1133">Transmembrane helix</keyword>
<comment type="caution">
    <text evidence="2">The sequence shown here is derived from an EMBL/GenBank/DDBJ whole genome shotgun (WGS) entry which is preliminary data.</text>
</comment>
<dbReference type="AlphaFoldDB" id="A0A2H0X8I3"/>
<keyword evidence="1" id="KW-0472">Membrane</keyword>
<accession>A0A2H0X8I3</accession>
<protein>
    <submittedName>
        <fullName evidence="2">Uncharacterized protein</fullName>
    </submittedName>
</protein>
<keyword evidence="1" id="KW-0812">Transmembrane</keyword>
<evidence type="ECO:0000313" key="2">
    <source>
        <dbReference type="EMBL" id="PIS21214.1"/>
    </source>
</evidence>
<gene>
    <name evidence="2" type="ORF">COT51_03975</name>
</gene>
<dbReference type="Proteomes" id="UP000231098">
    <property type="component" value="Unassembled WGS sequence"/>
</dbReference>
<proteinExistence type="predicted"/>
<feature type="transmembrane region" description="Helical" evidence="1">
    <location>
        <begin position="31"/>
        <end position="50"/>
    </location>
</feature>